<dbReference type="EMBL" id="UINC01208546">
    <property type="protein sequence ID" value="SVE31129.1"/>
    <property type="molecule type" value="Genomic_DNA"/>
</dbReference>
<organism evidence="1">
    <name type="scientific">marine metagenome</name>
    <dbReference type="NCBI Taxonomy" id="408172"/>
    <lineage>
        <taxon>unclassified sequences</taxon>
        <taxon>metagenomes</taxon>
        <taxon>ecological metagenomes</taxon>
    </lineage>
</organism>
<sequence length="47" mass="5312">WCSGMFPRTFPLPMCPPRNWARSKSRRPLSGWITCSTTAKSKVARAS</sequence>
<name>A0A383CGF4_9ZZZZ</name>
<gene>
    <name evidence="1" type="ORF">METZ01_LOCUS483983</name>
</gene>
<feature type="non-terminal residue" evidence="1">
    <location>
        <position position="1"/>
    </location>
</feature>
<evidence type="ECO:0000313" key="1">
    <source>
        <dbReference type="EMBL" id="SVE31129.1"/>
    </source>
</evidence>
<accession>A0A383CGF4</accession>
<reference evidence="1" key="1">
    <citation type="submission" date="2018-05" db="EMBL/GenBank/DDBJ databases">
        <authorList>
            <person name="Lanie J.A."/>
            <person name="Ng W.-L."/>
            <person name="Kazmierczak K.M."/>
            <person name="Andrzejewski T.M."/>
            <person name="Davidsen T.M."/>
            <person name="Wayne K.J."/>
            <person name="Tettelin H."/>
            <person name="Glass J.I."/>
            <person name="Rusch D."/>
            <person name="Podicherti R."/>
            <person name="Tsui H.-C.T."/>
            <person name="Winkler M.E."/>
        </authorList>
    </citation>
    <scope>NUCLEOTIDE SEQUENCE</scope>
</reference>
<feature type="non-terminal residue" evidence="1">
    <location>
        <position position="47"/>
    </location>
</feature>
<protein>
    <submittedName>
        <fullName evidence="1">Uncharacterized protein</fullName>
    </submittedName>
</protein>
<proteinExistence type="predicted"/>
<dbReference type="AlphaFoldDB" id="A0A383CGF4"/>